<gene>
    <name evidence="2" type="ORF">JOF29_004920</name>
</gene>
<dbReference type="RefSeq" id="WP_209696715.1">
    <property type="nucleotide sequence ID" value="NZ_BAAAVU010000001.1"/>
</dbReference>
<sequence>MTWRALADLVAVVHGALLLFFLAGGFLAWRWPRLIWFHLAIVVWNVVITLVSFTCPVTATEQYFRRLGGESRYRGGFVRHYFEGHLWPVGATPLVTQVGFAVVVIAYVGFFVVRHRQKAKVRGDSVGPRT</sequence>
<evidence type="ECO:0000313" key="3">
    <source>
        <dbReference type="Proteomes" id="UP000755585"/>
    </source>
</evidence>
<evidence type="ECO:0000256" key="1">
    <source>
        <dbReference type="SAM" id="Phobius"/>
    </source>
</evidence>
<keyword evidence="1" id="KW-0472">Membrane</keyword>
<keyword evidence="1" id="KW-0812">Transmembrane</keyword>
<feature type="transmembrane region" description="Helical" evidence="1">
    <location>
        <begin position="94"/>
        <end position="113"/>
    </location>
</feature>
<reference evidence="2 3" key="1">
    <citation type="submission" date="2021-03" db="EMBL/GenBank/DDBJ databases">
        <title>Sequencing the genomes of 1000 actinobacteria strains.</title>
        <authorList>
            <person name="Klenk H.-P."/>
        </authorList>
    </citation>
    <scope>NUCLEOTIDE SEQUENCE [LARGE SCALE GENOMIC DNA]</scope>
    <source>
        <strain evidence="2 3">DSM 18824</strain>
    </source>
</reference>
<keyword evidence="1" id="KW-1133">Transmembrane helix</keyword>
<dbReference type="Proteomes" id="UP000755585">
    <property type="component" value="Unassembled WGS sequence"/>
</dbReference>
<proteinExistence type="predicted"/>
<keyword evidence="3" id="KW-1185">Reference proteome</keyword>
<evidence type="ECO:0000313" key="2">
    <source>
        <dbReference type="EMBL" id="MBP2353810.1"/>
    </source>
</evidence>
<feature type="transmembrane region" description="Helical" evidence="1">
    <location>
        <begin position="36"/>
        <end position="59"/>
    </location>
</feature>
<feature type="transmembrane region" description="Helical" evidence="1">
    <location>
        <begin position="6"/>
        <end position="29"/>
    </location>
</feature>
<dbReference type="Pfam" id="PF10861">
    <property type="entry name" value="DUF2784"/>
    <property type="match status" value="1"/>
</dbReference>
<comment type="caution">
    <text evidence="2">The sequence shown here is derived from an EMBL/GenBank/DDBJ whole genome shotgun (WGS) entry which is preliminary data.</text>
</comment>
<dbReference type="EMBL" id="JAGINT010000002">
    <property type="protein sequence ID" value="MBP2353810.1"/>
    <property type="molecule type" value="Genomic_DNA"/>
</dbReference>
<organism evidence="2 3">
    <name type="scientific">Kribbella aluminosa</name>
    <dbReference type="NCBI Taxonomy" id="416017"/>
    <lineage>
        <taxon>Bacteria</taxon>
        <taxon>Bacillati</taxon>
        <taxon>Actinomycetota</taxon>
        <taxon>Actinomycetes</taxon>
        <taxon>Propionibacteriales</taxon>
        <taxon>Kribbellaceae</taxon>
        <taxon>Kribbella</taxon>
    </lineage>
</organism>
<protein>
    <submittedName>
        <fullName evidence="2">Membrane protein</fullName>
    </submittedName>
</protein>
<dbReference type="InterPro" id="IPR021218">
    <property type="entry name" value="DUF2784"/>
</dbReference>
<name>A0ABS4UQ94_9ACTN</name>
<accession>A0ABS4UQ94</accession>